<dbReference type="GO" id="GO:0005524">
    <property type="term" value="F:ATP binding"/>
    <property type="evidence" value="ECO:0007669"/>
    <property type="project" value="UniProtKB-KW"/>
</dbReference>
<name>L8JPL8_9BACT</name>
<keyword evidence="3 5" id="KW-0067">ATP-binding</keyword>
<organism evidence="5 6">
    <name type="scientific">Fulvivirga imtechensis AK7</name>
    <dbReference type="NCBI Taxonomy" id="1237149"/>
    <lineage>
        <taxon>Bacteria</taxon>
        <taxon>Pseudomonadati</taxon>
        <taxon>Bacteroidota</taxon>
        <taxon>Cytophagia</taxon>
        <taxon>Cytophagales</taxon>
        <taxon>Fulvivirgaceae</taxon>
        <taxon>Fulvivirga</taxon>
    </lineage>
</organism>
<evidence type="ECO:0000259" key="4">
    <source>
        <dbReference type="PROSITE" id="PS50893"/>
    </source>
</evidence>
<dbReference type="SMART" id="SM00382">
    <property type="entry name" value="AAA"/>
    <property type="match status" value="1"/>
</dbReference>
<evidence type="ECO:0000313" key="6">
    <source>
        <dbReference type="Proteomes" id="UP000011135"/>
    </source>
</evidence>
<dbReference type="OrthoDB" id="9808363at2"/>
<dbReference type="eggNOG" id="COG1131">
    <property type="taxonomic scope" value="Bacteria"/>
</dbReference>
<protein>
    <submittedName>
        <fullName evidence="5">Copper-transport ATP-binding protein NosF</fullName>
    </submittedName>
</protein>
<dbReference type="EMBL" id="AMZN01000049">
    <property type="protein sequence ID" value="ELR70760.1"/>
    <property type="molecule type" value="Genomic_DNA"/>
</dbReference>
<dbReference type="Proteomes" id="UP000011135">
    <property type="component" value="Unassembled WGS sequence"/>
</dbReference>
<dbReference type="Pfam" id="PF00005">
    <property type="entry name" value="ABC_tran"/>
    <property type="match status" value="1"/>
</dbReference>
<dbReference type="STRING" id="1237149.C900_03368"/>
<dbReference type="InterPro" id="IPR027417">
    <property type="entry name" value="P-loop_NTPase"/>
</dbReference>
<dbReference type="InterPro" id="IPR003593">
    <property type="entry name" value="AAA+_ATPase"/>
</dbReference>
<evidence type="ECO:0000256" key="3">
    <source>
        <dbReference type="ARBA" id="ARBA00022840"/>
    </source>
</evidence>
<keyword evidence="2" id="KW-0547">Nucleotide-binding</keyword>
<dbReference type="PROSITE" id="PS50893">
    <property type="entry name" value="ABC_TRANSPORTER_2"/>
    <property type="match status" value="1"/>
</dbReference>
<keyword evidence="1" id="KW-0813">Transport</keyword>
<dbReference type="PATRIC" id="fig|1237149.3.peg.3130"/>
<comment type="caution">
    <text evidence="5">The sequence shown here is derived from an EMBL/GenBank/DDBJ whole genome shotgun (WGS) entry which is preliminary data.</text>
</comment>
<proteinExistence type="predicted"/>
<keyword evidence="6" id="KW-1185">Reference proteome</keyword>
<dbReference type="CDD" id="cd03230">
    <property type="entry name" value="ABC_DR_subfamily_A"/>
    <property type="match status" value="1"/>
</dbReference>
<accession>L8JPL8</accession>
<dbReference type="GO" id="GO:0016887">
    <property type="term" value="F:ATP hydrolysis activity"/>
    <property type="evidence" value="ECO:0007669"/>
    <property type="project" value="InterPro"/>
</dbReference>
<dbReference type="RefSeq" id="WP_009580734.1">
    <property type="nucleotide sequence ID" value="NZ_AMZN01000049.1"/>
</dbReference>
<sequence length="245" mass="27489">MITINKLEKSFNKNHVLKGVDLEVRGSGIFAILGPNGSGKTTIIKTILGMVIPDGGSIELDGKNIKGNWSYRNSIGYLPQIAHFPENLTVKEVIKMVKDIRGKRGDEQPLVERFGLQPFMSSRLRNLSGGTRQKVNIVLCFMFDSKYIILDEPTAGLDPVAMITLKELIHEEKKNGKTILLTTHIMELVEELADEIVFLLEGKIFFRGTLQDMQEMTGEAKLERSIARILLRNNHESKEVITVKA</sequence>
<evidence type="ECO:0000256" key="1">
    <source>
        <dbReference type="ARBA" id="ARBA00022448"/>
    </source>
</evidence>
<dbReference type="SUPFAM" id="SSF52540">
    <property type="entry name" value="P-loop containing nucleoside triphosphate hydrolases"/>
    <property type="match status" value="1"/>
</dbReference>
<dbReference type="AlphaFoldDB" id="L8JPL8"/>
<dbReference type="InterPro" id="IPR051782">
    <property type="entry name" value="ABC_Transporter_VariousFunc"/>
</dbReference>
<reference evidence="5 6" key="1">
    <citation type="submission" date="2012-12" db="EMBL/GenBank/DDBJ databases">
        <title>Genome assembly of Fulvivirga imtechensis AK7.</title>
        <authorList>
            <person name="Nupur N."/>
            <person name="Khatri I."/>
            <person name="Kumar R."/>
            <person name="Subramanian S."/>
            <person name="Pinnaka A."/>
        </authorList>
    </citation>
    <scope>NUCLEOTIDE SEQUENCE [LARGE SCALE GENOMIC DNA]</scope>
    <source>
        <strain evidence="5 6">AK7</strain>
    </source>
</reference>
<dbReference type="PANTHER" id="PTHR42939:SF1">
    <property type="entry name" value="ABC TRANSPORTER ATP-BINDING PROTEIN ALBC-RELATED"/>
    <property type="match status" value="1"/>
</dbReference>
<dbReference type="PANTHER" id="PTHR42939">
    <property type="entry name" value="ABC TRANSPORTER ATP-BINDING PROTEIN ALBC-RELATED"/>
    <property type="match status" value="1"/>
</dbReference>
<gene>
    <name evidence="5" type="ORF">C900_03368</name>
</gene>
<feature type="domain" description="ABC transporter" evidence="4">
    <location>
        <begin position="2"/>
        <end position="226"/>
    </location>
</feature>
<evidence type="ECO:0000256" key="2">
    <source>
        <dbReference type="ARBA" id="ARBA00022741"/>
    </source>
</evidence>
<dbReference type="InterPro" id="IPR003439">
    <property type="entry name" value="ABC_transporter-like_ATP-bd"/>
</dbReference>
<dbReference type="Gene3D" id="3.40.50.300">
    <property type="entry name" value="P-loop containing nucleotide triphosphate hydrolases"/>
    <property type="match status" value="1"/>
</dbReference>
<evidence type="ECO:0000313" key="5">
    <source>
        <dbReference type="EMBL" id="ELR70760.1"/>
    </source>
</evidence>